<feature type="region of interest" description="Disordered" evidence="1">
    <location>
        <begin position="1"/>
        <end position="46"/>
    </location>
</feature>
<feature type="region of interest" description="Disordered" evidence="1">
    <location>
        <begin position="79"/>
        <end position="101"/>
    </location>
</feature>
<dbReference type="Proteomes" id="UP001054821">
    <property type="component" value="Chromosome 7"/>
</dbReference>
<sequence length="101" mass="11380">MAATSHRRHRHHTPPLGEALVPLEPPHFPLRFQTGPSLDPPSWSPKTAMKQKAVWTVFQQTFGLSLSLISPPNLTSKVLRPRVRSRRDPLRVKQRGTTSSS</sequence>
<reference evidence="2 3" key="1">
    <citation type="journal article" date="2022" name="G3 (Bethesda)">
        <title>Whole-genome sequence and methylome profiling of the almond [Prunus dulcis (Mill.) D.A. Webb] cultivar 'Nonpareil'.</title>
        <authorList>
            <person name="D'Amico-Willman K.M."/>
            <person name="Ouma W.Z."/>
            <person name="Meulia T."/>
            <person name="Sideli G.M."/>
            <person name="Gradziel T.M."/>
            <person name="Fresnedo-Ramirez J."/>
        </authorList>
    </citation>
    <scope>NUCLEOTIDE SEQUENCE [LARGE SCALE GENOMIC DNA]</scope>
    <source>
        <strain evidence="2">Clone GOH B32 T37-40</strain>
    </source>
</reference>
<comment type="caution">
    <text evidence="2">The sequence shown here is derived from an EMBL/GenBank/DDBJ whole genome shotgun (WGS) entry which is preliminary data.</text>
</comment>
<evidence type="ECO:0000313" key="2">
    <source>
        <dbReference type="EMBL" id="KAI5316866.1"/>
    </source>
</evidence>
<evidence type="ECO:0000256" key="1">
    <source>
        <dbReference type="SAM" id="MobiDB-lite"/>
    </source>
</evidence>
<organism evidence="2 3">
    <name type="scientific">Prunus dulcis</name>
    <name type="common">Almond</name>
    <name type="synonym">Amygdalus dulcis</name>
    <dbReference type="NCBI Taxonomy" id="3755"/>
    <lineage>
        <taxon>Eukaryota</taxon>
        <taxon>Viridiplantae</taxon>
        <taxon>Streptophyta</taxon>
        <taxon>Embryophyta</taxon>
        <taxon>Tracheophyta</taxon>
        <taxon>Spermatophyta</taxon>
        <taxon>Magnoliopsida</taxon>
        <taxon>eudicotyledons</taxon>
        <taxon>Gunneridae</taxon>
        <taxon>Pentapetalae</taxon>
        <taxon>rosids</taxon>
        <taxon>fabids</taxon>
        <taxon>Rosales</taxon>
        <taxon>Rosaceae</taxon>
        <taxon>Amygdaloideae</taxon>
        <taxon>Amygdaleae</taxon>
        <taxon>Prunus</taxon>
    </lineage>
</organism>
<evidence type="ECO:0000313" key="3">
    <source>
        <dbReference type="Proteomes" id="UP001054821"/>
    </source>
</evidence>
<proteinExistence type="predicted"/>
<dbReference type="AlphaFoldDB" id="A0AAD4YPJ8"/>
<gene>
    <name evidence="2" type="ORF">L3X38_036573</name>
</gene>
<accession>A0AAD4YPJ8</accession>
<protein>
    <submittedName>
        <fullName evidence="2">Uncharacterized protein</fullName>
    </submittedName>
</protein>
<name>A0AAD4YPJ8_PRUDU</name>
<keyword evidence="3" id="KW-1185">Reference proteome</keyword>
<feature type="compositionally biased region" description="Basic residues" evidence="1">
    <location>
        <begin position="1"/>
        <end position="13"/>
    </location>
</feature>
<dbReference type="EMBL" id="JAJFAZ020000007">
    <property type="protein sequence ID" value="KAI5316866.1"/>
    <property type="molecule type" value="Genomic_DNA"/>
</dbReference>